<sequence>MAKPPGSSHFTYDWLENTYVHLKNSKFSNVYEILYKSCSENDYYEYGIDNNQCKSYEIKETIDEDYVKEFLQKLHHNLYKICSTINESDNGYFKKTPEDEKEYCIYFKYWLYDEILSNESYISNINKIIKEWEYKINDEKYNTFRNLCSFNKLEQSDIEKLKCIYAFKLILYDNANIFNTEKNKNCRYLSELGKGLKLYAESITKCSTAGNEDNYCKEFKEFLNIYKLDKLYLKTSESFDYQFGDEETVDCPLVIESLKDPLRLMYKEGINRWYLSDQPIVSLKSSIVSAFSAIGATVGVSAFIFYLFKFTNIGSLFGSGRQKDHTMFINVDEESHNFTFPTSESKHTNFGNNEYNVSYYSVDNS</sequence>
<accession>A0A1A8WF31</accession>
<reference evidence="3" key="1">
    <citation type="submission" date="2016-05" db="EMBL/GenBank/DDBJ databases">
        <authorList>
            <person name="Naeem Raeece"/>
        </authorList>
    </citation>
    <scope>NUCLEOTIDE SEQUENCE [LARGE SCALE GENOMIC DNA]</scope>
</reference>
<evidence type="ECO:0000313" key="3">
    <source>
        <dbReference type="Proteomes" id="UP000078560"/>
    </source>
</evidence>
<evidence type="ECO:0000256" key="1">
    <source>
        <dbReference type="SAM" id="Phobius"/>
    </source>
</evidence>
<keyword evidence="1" id="KW-1133">Transmembrane helix</keyword>
<evidence type="ECO:0000313" key="2">
    <source>
        <dbReference type="EMBL" id="SBS91570.1"/>
    </source>
</evidence>
<name>A0A1A8WF31_PLAOA</name>
<keyword evidence="1" id="KW-0812">Transmembrane</keyword>
<dbReference type="AlphaFoldDB" id="A0A1A8WF31"/>
<gene>
    <name evidence="2" type="ORF">POVCU2_0068490</name>
</gene>
<dbReference type="EMBL" id="FLQU01001124">
    <property type="protein sequence ID" value="SBS91570.1"/>
    <property type="molecule type" value="Genomic_DNA"/>
</dbReference>
<dbReference type="Proteomes" id="UP000078560">
    <property type="component" value="Unassembled WGS sequence"/>
</dbReference>
<protein>
    <submittedName>
        <fullName evidence="2">PIR Superfamily Protein</fullName>
    </submittedName>
</protein>
<proteinExistence type="predicted"/>
<organism evidence="2 3">
    <name type="scientific">Plasmodium ovale curtisi</name>
    <dbReference type="NCBI Taxonomy" id="864141"/>
    <lineage>
        <taxon>Eukaryota</taxon>
        <taxon>Sar</taxon>
        <taxon>Alveolata</taxon>
        <taxon>Apicomplexa</taxon>
        <taxon>Aconoidasida</taxon>
        <taxon>Haemosporida</taxon>
        <taxon>Plasmodiidae</taxon>
        <taxon>Plasmodium</taxon>
        <taxon>Plasmodium (Plasmodium)</taxon>
    </lineage>
</organism>
<feature type="transmembrane region" description="Helical" evidence="1">
    <location>
        <begin position="287"/>
        <end position="308"/>
    </location>
</feature>
<dbReference type="VEuPathDB" id="PlasmoDB:PocGH01_00181500"/>
<keyword evidence="1" id="KW-0472">Membrane</keyword>